<evidence type="ECO:0000313" key="3">
    <source>
        <dbReference type="Proteomes" id="UP001461498"/>
    </source>
</evidence>
<proteinExistence type="predicted"/>
<sequence length="52" mass="6453">MLYIAVQFIYILCICVNKMLCTTIVNRYQHWYLMGFYYIRRKKVVLSFICYI</sequence>
<comment type="caution">
    <text evidence="2">The sequence shown here is derived from an EMBL/GenBank/DDBJ whole genome shotgun (WGS) entry which is preliminary data.</text>
</comment>
<dbReference type="Proteomes" id="UP001461498">
    <property type="component" value="Unassembled WGS sequence"/>
</dbReference>
<keyword evidence="1" id="KW-1133">Transmembrane helix</keyword>
<keyword evidence="1" id="KW-0812">Transmembrane</keyword>
<reference evidence="2 3" key="1">
    <citation type="submission" date="2022-12" db="EMBL/GenBank/DDBJ databases">
        <title>Chromosome-level genome assembly of true bugs.</title>
        <authorList>
            <person name="Ma L."/>
            <person name="Li H."/>
        </authorList>
    </citation>
    <scope>NUCLEOTIDE SEQUENCE [LARGE SCALE GENOMIC DNA]</scope>
    <source>
        <strain evidence="2">Lab_2022b</strain>
    </source>
</reference>
<organism evidence="2 3">
    <name type="scientific">Rhynocoris fuscipes</name>
    <dbReference type="NCBI Taxonomy" id="488301"/>
    <lineage>
        <taxon>Eukaryota</taxon>
        <taxon>Metazoa</taxon>
        <taxon>Ecdysozoa</taxon>
        <taxon>Arthropoda</taxon>
        <taxon>Hexapoda</taxon>
        <taxon>Insecta</taxon>
        <taxon>Pterygota</taxon>
        <taxon>Neoptera</taxon>
        <taxon>Paraneoptera</taxon>
        <taxon>Hemiptera</taxon>
        <taxon>Heteroptera</taxon>
        <taxon>Panheteroptera</taxon>
        <taxon>Cimicomorpha</taxon>
        <taxon>Reduviidae</taxon>
        <taxon>Harpactorinae</taxon>
        <taxon>Harpactorini</taxon>
        <taxon>Rhynocoris</taxon>
    </lineage>
</organism>
<protein>
    <submittedName>
        <fullName evidence="2">Uncharacterized protein</fullName>
    </submittedName>
</protein>
<accession>A0AAW1DDV1</accession>
<dbReference type="AlphaFoldDB" id="A0AAW1DDV1"/>
<dbReference type="EMBL" id="JAPXFL010000004">
    <property type="protein sequence ID" value="KAK9508259.1"/>
    <property type="molecule type" value="Genomic_DNA"/>
</dbReference>
<name>A0AAW1DDV1_9HEMI</name>
<feature type="transmembrane region" description="Helical" evidence="1">
    <location>
        <begin position="6"/>
        <end position="25"/>
    </location>
</feature>
<evidence type="ECO:0000313" key="2">
    <source>
        <dbReference type="EMBL" id="KAK9508259.1"/>
    </source>
</evidence>
<gene>
    <name evidence="2" type="ORF">O3M35_007958</name>
</gene>
<keyword evidence="1" id="KW-0472">Membrane</keyword>
<evidence type="ECO:0000256" key="1">
    <source>
        <dbReference type="SAM" id="Phobius"/>
    </source>
</evidence>
<keyword evidence="3" id="KW-1185">Reference proteome</keyword>